<feature type="transmembrane region" description="Helical" evidence="1">
    <location>
        <begin position="12"/>
        <end position="35"/>
    </location>
</feature>
<sequence length="428" mass="49245">MKLTNLYNNSQSRVITFLIIMIFIYSTLYGTIAIYVDSLFIRSLKDLLFIFLIIISLFKLVFSNENYRFVYLLLGLFISFCIFGSLDFIFIKKDLYTWVYGVKITYIPIAMFFVGYMLSKGINRYLNYTFITLYFVIISVWVIQYVIGIDRLVTFGFEYGVNVKHFIGGLPRLPSLIGTPDGYAVLLAFLGFIIEKDKSIIKKYKLRKLIGVITFIFLLLATIRTAILLWIISQLIYQLFTFRIKSEKLQTLSIALSFIFFPFISLILLIMSAKNTILLSTSSLKERINIWFEGSSGQNNLNLETFIGKGIGEVGAASKRLNSIGSNGSSYAVDNQYLAFYEQMGLLGIFVFLLFISIIFIIFVRRHNNNTIFQLGSLNLISISLLVGVLTSCLFTNTLEIFPFNIFFWFYLGMNVNEFSINNKLKRI</sequence>
<organism evidence="2 3">
    <name type="scientific">Metabacillus rhizosphaerae</name>
    <dbReference type="NCBI Taxonomy" id="3117747"/>
    <lineage>
        <taxon>Bacteria</taxon>
        <taxon>Bacillati</taxon>
        <taxon>Bacillota</taxon>
        <taxon>Bacilli</taxon>
        <taxon>Bacillales</taxon>
        <taxon>Bacillaceae</taxon>
        <taxon>Metabacillus</taxon>
    </lineage>
</organism>
<dbReference type="PANTHER" id="PTHR37422:SF17">
    <property type="entry name" value="O-ANTIGEN LIGASE"/>
    <property type="match status" value="1"/>
</dbReference>
<accession>A0ABZ2MW49</accession>
<feature type="transmembrane region" description="Helical" evidence="1">
    <location>
        <begin position="69"/>
        <end position="91"/>
    </location>
</feature>
<feature type="transmembrane region" description="Helical" evidence="1">
    <location>
        <begin position="125"/>
        <end position="147"/>
    </location>
</feature>
<keyword evidence="1" id="KW-1133">Transmembrane helix</keyword>
<evidence type="ECO:0000256" key="1">
    <source>
        <dbReference type="SAM" id="Phobius"/>
    </source>
</evidence>
<gene>
    <name evidence="2" type="ORF">WCV66_05200</name>
</gene>
<keyword evidence="3" id="KW-1185">Reference proteome</keyword>
<dbReference type="RefSeq" id="WP_338788138.1">
    <property type="nucleotide sequence ID" value="NZ_CP147403.1"/>
</dbReference>
<keyword evidence="1" id="KW-0472">Membrane</keyword>
<evidence type="ECO:0000313" key="2">
    <source>
        <dbReference type="EMBL" id="WXB89636.1"/>
    </source>
</evidence>
<proteinExistence type="predicted"/>
<feature type="transmembrane region" description="Helical" evidence="1">
    <location>
        <begin position="173"/>
        <end position="194"/>
    </location>
</feature>
<name>A0ABZ2MW49_9BACI</name>
<dbReference type="InterPro" id="IPR051533">
    <property type="entry name" value="WaaL-like"/>
</dbReference>
<reference evidence="2 3" key="1">
    <citation type="submission" date="2024-02" db="EMBL/GenBank/DDBJ databases">
        <title>Seven novel Bacillus-like species.</title>
        <authorList>
            <person name="Liu G."/>
        </authorList>
    </citation>
    <scope>NUCLEOTIDE SEQUENCE [LARGE SCALE GENOMIC DNA]</scope>
    <source>
        <strain evidence="2 3">FJAT-53654</strain>
    </source>
</reference>
<evidence type="ECO:0000313" key="3">
    <source>
        <dbReference type="Proteomes" id="UP001368328"/>
    </source>
</evidence>
<feature type="transmembrane region" description="Helical" evidence="1">
    <location>
        <begin position="252"/>
        <end position="271"/>
    </location>
</feature>
<feature type="transmembrane region" description="Helical" evidence="1">
    <location>
        <begin position="206"/>
        <end position="232"/>
    </location>
</feature>
<keyword evidence="1" id="KW-0812">Transmembrane</keyword>
<feature type="transmembrane region" description="Helical" evidence="1">
    <location>
        <begin position="47"/>
        <end position="62"/>
    </location>
</feature>
<feature type="transmembrane region" description="Helical" evidence="1">
    <location>
        <begin position="97"/>
        <end position="118"/>
    </location>
</feature>
<dbReference type="EMBL" id="CP147403">
    <property type="protein sequence ID" value="WXB89636.1"/>
    <property type="molecule type" value="Genomic_DNA"/>
</dbReference>
<dbReference type="Proteomes" id="UP001368328">
    <property type="component" value="Chromosome"/>
</dbReference>
<feature type="transmembrane region" description="Helical" evidence="1">
    <location>
        <begin position="383"/>
        <end position="412"/>
    </location>
</feature>
<dbReference type="PANTHER" id="PTHR37422">
    <property type="entry name" value="TEICHURONIC ACID BIOSYNTHESIS PROTEIN TUAE"/>
    <property type="match status" value="1"/>
</dbReference>
<feature type="transmembrane region" description="Helical" evidence="1">
    <location>
        <begin position="344"/>
        <end position="363"/>
    </location>
</feature>
<protein>
    <submittedName>
        <fullName evidence="2">Uncharacterized protein</fullName>
    </submittedName>
</protein>